<feature type="chain" id="PRO_5005187965" description="2Fe-2S ferredoxin-type domain-containing protein" evidence="7">
    <location>
        <begin position="21"/>
        <end position="344"/>
    </location>
</feature>
<dbReference type="STRING" id="1169540.A0A0G4EX22"/>
<sequence length="344" mass="37734">MQGVSRILCFLLLLLPASLAASLPRASPRRGSSPLFLTRTHRPVDGSSVRRHCSPFLPLQTSYLLAPNRTPIQLQSLLRPPKSTTVAAAASSPLALQEEFTRPQTGDEASSAEDGYLFNVSLPRITGIEWASTLAFDFAYVNSLEYGSAASSSRMIQPGDWLVGVNQGSAIREGIAFDDVMRLFDEPNVAKTDTEVQLRFFRGSPEAFQQYVREQSGRGDSDPPPPQFMTITVVKEGQQVATLGDIPTGSNLRDVLTDNGINVYQSYTRYTNCSGKQLCGTCIVRVREGMENTSMKELDELATLKGNPESYRLSCVTDVYGDVTVEVFPPVPRGQFIRGPARTR</sequence>
<name>A0A0G4EX22_VITBC</name>
<dbReference type="Pfam" id="PF00111">
    <property type="entry name" value="Fer2"/>
    <property type="match status" value="1"/>
</dbReference>
<keyword evidence="4" id="KW-0408">Iron</keyword>
<dbReference type="OrthoDB" id="5987010at2759"/>
<dbReference type="PANTHER" id="PTHR23426:SF65">
    <property type="entry name" value="FERREDOXIN-2, MITOCHONDRIAL"/>
    <property type="match status" value="1"/>
</dbReference>
<dbReference type="VEuPathDB" id="CryptoDB:Vbra_21059"/>
<feature type="domain" description="2Fe-2S ferredoxin-type" evidence="8">
    <location>
        <begin position="229"/>
        <end position="331"/>
    </location>
</feature>
<evidence type="ECO:0000259" key="8">
    <source>
        <dbReference type="PROSITE" id="PS51085"/>
    </source>
</evidence>
<evidence type="ECO:0000256" key="6">
    <source>
        <dbReference type="ARBA" id="ARBA00034078"/>
    </source>
</evidence>
<dbReference type="GO" id="GO:0005739">
    <property type="term" value="C:mitochondrion"/>
    <property type="evidence" value="ECO:0007669"/>
    <property type="project" value="TreeGrafter"/>
</dbReference>
<keyword evidence="3" id="KW-0479">Metal-binding</keyword>
<dbReference type="Gene3D" id="3.10.20.30">
    <property type="match status" value="1"/>
</dbReference>
<comment type="similarity">
    <text evidence="1">Belongs to the adrenodoxin/putidaredoxin family.</text>
</comment>
<dbReference type="GO" id="GO:0009055">
    <property type="term" value="F:electron transfer activity"/>
    <property type="evidence" value="ECO:0007669"/>
    <property type="project" value="TreeGrafter"/>
</dbReference>
<evidence type="ECO:0000313" key="10">
    <source>
        <dbReference type="Proteomes" id="UP000041254"/>
    </source>
</evidence>
<comment type="cofactor">
    <cofactor evidence="6">
        <name>[2Fe-2S] cluster</name>
        <dbReference type="ChEBI" id="CHEBI:190135"/>
    </cofactor>
</comment>
<gene>
    <name evidence="9" type="ORF">Vbra_21059</name>
</gene>
<dbReference type="GO" id="GO:0140647">
    <property type="term" value="P:P450-containing electron transport chain"/>
    <property type="evidence" value="ECO:0007669"/>
    <property type="project" value="InterPro"/>
</dbReference>
<evidence type="ECO:0000256" key="2">
    <source>
        <dbReference type="ARBA" id="ARBA00022714"/>
    </source>
</evidence>
<protein>
    <recommendedName>
        <fullName evidence="8">2Fe-2S ferredoxin-type domain-containing protein</fullName>
    </recommendedName>
</protein>
<dbReference type="InterPro" id="IPR001041">
    <property type="entry name" value="2Fe-2S_ferredoxin-type"/>
</dbReference>
<dbReference type="InterPro" id="IPR036034">
    <property type="entry name" value="PDZ_sf"/>
</dbReference>
<proteinExistence type="inferred from homology"/>
<dbReference type="GO" id="GO:0046872">
    <property type="term" value="F:metal ion binding"/>
    <property type="evidence" value="ECO:0007669"/>
    <property type="project" value="UniProtKB-KW"/>
</dbReference>
<evidence type="ECO:0000256" key="7">
    <source>
        <dbReference type="SAM" id="SignalP"/>
    </source>
</evidence>
<accession>A0A0G4EX22</accession>
<evidence type="ECO:0000313" key="9">
    <source>
        <dbReference type="EMBL" id="CEM03211.1"/>
    </source>
</evidence>
<dbReference type="EMBL" id="CDMY01000336">
    <property type="protein sequence ID" value="CEM03211.1"/>
    <property type="molecule type" value="Genomic_DNA"/>
</dbReference>
<keyword evidence="10" id="KW-1185">Reference proteome</keyword>
<dbReference type="PROSITE" id="PS51085">
    <property type="entry name" value="2FE2S_FER_2"/>
    <property type="match status" value="1"/>
</dbReference>
<dbReference type="AlphaFoldDB" id="A0A0G4EX22"/>
<dbReference type="SUPFAM" id="SSF54292">
    <property type="entry name" value="2Fe-2S ferredoxin-like"/>
    <property type="match status" value="1"/>
</dbReference>
<organism evidence="9 10">
    <name type="scientific">Vitrella brassicaformis (strain CCMP3155)</name>
    <dbReference type="NCBI Taxonomy" id="1169540"/>
    <lineage>
        <taxon>Eukaryota</taxon>
        <taxon>Sar</taxon>
        <taxon>Alveolata</taxon>
        <taxon>Colpodellida</taxon>
        <taxon>Vitrellaceae</taxon>
        <taxon>Vitrella</taxon>
    </lineage>
</organism>
<evidence type="ECO:0000256" key="1">
    <source>
        <dbReference type="ARBA" id="ARBA00010914"/>
    </source>
</evidence>
<dbReference type="SUPFAM" id="SSF50156">
    <property type="entry name" value="PDZ domain-like"/>
    <property type="match status" value="1"/>
</dbReference>
<evidence type="ECO:0000256" key="3">
    <source>
        <dbReference type="ARBA" id="ARBA00022723"/>
    </source>
</evidence>
<dbReference type="PROSITE" id="PS00549">
    <property type="entry name" value="BACTERIOFERRITIN"/>
    <property type="match status" value="1"/>
</dbReference>
<dbReference type="InterPro" id="IPR012675">
    <property type="entry name" value="Beta-grasp_dom_sf"/>
</dbReference>
<dbReference type="InParanoid" id="A0A0G4EX22"/>
<keyword evidence="2" id="KW-0001">2Fe-2S</keyword>
<dbReference type="InterPro" id="IPR001055">
    <property type="entry name" value="Adrenodoxin-like"/>
</dbReference>
<dbReference type="PANTHER" id="PTHR23426">
    <property type="entry name" value="FERREDOXIN/ADRENODOXIN"/>
    <property type="match status" value="1"/>
</dbReference>
<feature type="signal peptide" evidence="7">
    <location>
        <begin position="1"/>
        <end position="20"/>
    </location>
</feature>
<evidence type="ECO:0000256" key="5">
    <source>
        <dbReference type="ARBA" id="ARBA00023014"/>
    </source>
</evidence>
<dbReference type="CDD" id="cd00207">
    <property type="entry name" value="fer2"/>
    <property type="match status" value="1"/>
</dbReference>
<reference evidence="9 10" key="1">
    <citation type="submission" date="2014-11" db="EMBL/GenBank/DDBJ databases">
        <authorList>
            <person name="Zhu J."/>
            <person name="Qi W."/>
            <person name="Song R."/>
        </authorList>
    </citation>
    <scope>NUCLEOTIDE SEQUENCE [LARGE SCALE GENOMIC DNA]</scope>
</reference>
<evidence type="ECO:0000256" key="4">
    <source>
        <dbReference type="ARBA" id="ARBA00023004"/>
    </source>
</evidence>
<keyword evidence="5" id="KW-0411">Iron-sulfur</keyword>
<keyword evidence="7" id="KW-0732">Signal</keyword>
<dbReference type="Proteomes" id="UP000041254">
    <property type="component" value="Unassembled WGS sequence"/>
</dbReference>
<dbReference type="InterPro" id="IPR036010">
    <property type="entry name" value="2Fe-2S_ferredoxin-like_sf"/>
</dbReference>
<dbReference type="GO" id="GO:0051537">
    <property type="term" value="F:2 iron, 2 sulfur cluster binding"/>
    <property type="evidence" value="ECO:0007669"/>
    <property type="project" value="UniProtKB-KW"/>
</dbReference>